<dbReference type="AlphaFoldDB" id="A0A3R9GCF3"/>
<feature type="domain" description="Prepilin type IV endopeptidase peptidase" evidence="4">
    <location>
        <begin position="9"/>
        <end position="117"/>
    </location>
</feature>
<evidence type="ECO:0000256" key="2">
    <source>
        <dbReference type="RuleBase" id="RU003793"/>
    </source>
</evidence>
<dbReference type="InterPro" id="IPR000045">
    <property type="entry name" value="Prepilin_IV_endopep_pep"/>
</dbReference>
<dbReference type="InterPro" id="IPR050882">
    <property type="entry name" value="Prepilin_peptidase/N-MTase"/>
</dbReference>
<dbReference type="EMBL" id="RHXB01000003">
    <property type="protein sequence ID" value="RSE27773.1"/>
    <property type="molecule type" value="Genomic_DNA"/>
</dbReference>
<reference evidence="5 6" key="1">
    <citation type="submission" date="2018-10" db="EMBL/GenBank/DDBJ databases">
        <title>Transmission dynamics of multidrug resistant bacteria on intensive care unit surfaces.</title>
        <authorList>
            <person name="D'Souza A.W."/>
            <person name="Potter R.F."/>
            <person name="Wallace M."/>
            <person name="Shupe A."/>
            <person name="Patel S."/>
            <person name="Sun S."/>
            <person name="Gul D."/>
            <person name="Kwon J.H."/>
            <person name="Andleeb S."/>
            <person name="Burnham C.-A.D."/>
            <person name="Dantas G."/>
        </authorList>
    </citation>
    <scope>NUCLEOTIDE SEQUENCE [LARGE SCALE GENOMIC DNA]</scope>
    <source>
        <strain evidence="5 6">AS_373</strain>
    </source>
</reference>
<name>A0A3R9GCF3_9ENTR</name>
<protein>
    <submittedName>
        <fullName evidence="5">Prepilin peptidase</fullName>
    </submittedName>
</protein>
<dbReference type="PANTHER" id="PTHR30487">
    <property type="entry name" value="TYPE 4 PREPILIN-LIKE PROTEINS LEADER PEPTIDE-PROCESSING ENZYME"/>
    <property type="match status" value="1"/>
</dbReference>
<feature type="transmembrane region" description="Helical" evidence="3">
    <location>
        <begin position="55"/>
        <end position="73"/>
    </location>
</feature>
<feature type="transmembrane region" description="Helical" evidence="3">
    <location>
        <begin position="133"/>
        <end position="151"/>
    </location>
</feature>
<comment type="caution">
    <text evidence="5">The sequence shown here is derived from an EMBL/GenBank/DDBJ whole genome shotgun (WGS) entry which is preliminary data.</text>
</comment>
<evidence type="ECO:0000313" key="5">
    <source>
        <dbReference type="EMBL" id="RSE27773.1"/>
    </source>
</evidence>
<dbReference type="GO" id="GO:0006465">
    <property type="term" value="P:signal peptide processing"/>
    <property type="evidence" value="ECO:0007669"/>
    <property type="project" value="TreeGrafter"/>
</dbReference>
<comment type="similarity">
    <text evidence="1 2">Belongs to the peptidase A24 family.</text>
</comment>
<evidence type="ECO:0000256" key="1">
    <source>
        <dbReference type="ARBA" id="ARBA00005801"/>
    </source>
</evidence>
<dbReference type="RefSeq" id="WP_125295714.1">
    <property type="nucleotide sequence ID" value="NZ_JAPTZM010000009.1"/>
</dbReference>
<keyword evidence="3" id="KW-0812">Transmembrane</keyword>
<feature type="transmembrane region" description="Helical" evidence="3">
    <location>
        <begin position="29"/>
        <end position="48"/>
    </location>
</feature>
<dbReference type="GO" id="GO:0004190">
    <property type="term" value="F:aspartic-type endopeptidase activity"/>
    <property type="evidence" value="ECO:0007669"/>
    <property type="project" value="InterPro"/>
</dbReference>
<feature type="transmembrane region" description="Helical" evidence="3">
    <location>
        <begin position="99"/>
        <end position="121"/>
    </location>
</feature>
<dbReference type="GO" id="GO:0005886">
    <property type="term" value="C:plasma membrane"/>
    <property type="evidence" value="ECO:0007669"/>
    <property type="project" value="TreeGrafter"/>
</dbReference>
<dbReference type="OrthoDB" id="9789291at2"/>
<evidence type="ECO:0000256" key="3">
    <source>
        <dbReference type="SAM" id="Phobius"/>
    </source>
</evidence>
<sequence length="163" mass="18096">MLMALALMLFYIVVCGCLSWYDWRTHLLPDRLTCPLLWGGLLFNVFCLPDALSDAVLGAVAGYGFFAGFYWLYRFLRGNEGLGYGDVKLLAALGAWHGWQSLSAIILIASTCGLIIAGLLLWRNPHRHKKTPLPFGPFLVAAGFCVSWLTFTPPVMRLLNSVL</sequence>
<organism evidence="5 6">
    <name type="scientific">Atlantibacter subterraneus</name>
    <dbReference type="NCBI Taxonomy" id="255519"/>
    <lineage>
        <taxon>Bacteria</taxon>
        <taxon>Pseudomonadati</taxon>
        <taxon>Pseudomonadota</taxon>
        <taxon>Gammaproteobacteria</taxon>
        <taxon>Enterobacterales</taxon>
        <taxon>Enterobacteriaceae</taxon>
        <taxon>Atlantibacter</taxon>
    </lineage>
</organism>
<dbReference type="InterPro" id="IPR014032">
    <property type="entry name" value="Peptidase_A24A_bac"/>
</dbReference>
<dbReference type="Gene3D" id="1.20.120.1220">
    <property type="match status" value="1"/>
</dbReference>
<dbReference type="Pfam" id="PF01478">
    <property type="entry name" value="Peptidase_A24"/>
    <property type="match status" value="1"/>
</dbReference>
<proteinExistence type="inferred from homology"/>
<dbReference type="PANTHER" id="PTHR30487:SF0">
    <property type="entry name" value="PREPILIN LEADER PEPTIDASE_N-METHYLTRANSFERASE-RELATED"/>
    <property type="match status" value="1"/>
</dbReference>
<evidence type="ECO:0000313" key="6">
    <source>
        <dbReference type="Proteomes" id="UP000275331"/>
    </source>
</evidence>
<keyword evidence="3" id="KW-0472">Membrane</keyword>
<evidence type="ECO:0000259" key="4">
    <source>
        <dbReference type="Pfam" id="PF01478"/>
    </source>
</evidence>
<dbReference type="Proteomes" id="UP000275331">
    <property type="component" value="Unassembled WGS sequence"/>
</dbReference>
<dbReference type="PRINTS" id="PR00864">
    <property type="entry name" value="PREPILNPTASE"/>
</dbReference>
<gene>
    <name evidence="5" type="ORF">EGT71_05115</name>
</gene>
<accession>A0A3R9GCF3</accession>
<keyword evidence="3" id="KW-1133">Transmembrane helix</keyword>